<evidence type="ECO:0000313" key="7">
    <source>
        <dbReference type="Proteomes" id="UP001530293"/>
    </source>
</evidence>
<sequence>MMPPTSLPFIQRVSMNCKSISRRRRRGASPLPLLATLACCFLILSPSPLLLVDSRPPPSSSSSISNSIPRSNNRYTNYFNDDITDDSSSASISTTQPYHPPWNPSPHINSNGFLTEFYSQIPGTWEHAANIGGTHGVHSKTTKQLGSVPVQVRQVPGDGNCLFHSIAICLYYATNNNNNNIGGGGGGGGGEDGYWECLFGPWRSLGLGKSSGAVSDEQQQQQLLLQQHHRHLPMDTVENIAQLRRTSLALRNAAVDVLSSSTSSSTHQGRVGLLGFGGLSNLISRGGDSMGIVGNIRKVTPSSSSSSRRLFLQGDEYISSSELLNAASSQFNINGEEYCTLMRNEGYWGGGPEIVALSNFLKRPIHVFELIPKEDSSNIEDGDGGSNECRIRTSDRFTLRRMACFGSPKFDRKAPLHILSADSRFPDVDPKRVRKAGNHFLALFPVSPTLLQQHQSSEEMESQNRKLLAKHALMRGGTISRSGLSWRWWWRDNDEKDR</sequence>
<dbReference type="PROSITE" id="PS50802">
    <property type="entry name" value="OTU"/>
    <property type="match status" value="1"/>
</dbReference>
<evidence type="ECO:0000256" key="2">
    <source>
        <dbReference type="ARBA" id="ARBA00022801"/>
    </source>
</evidence>
<dbReference type="Proteomes" id="UP001530293">
    <property type="component" value="Unassembled WGS sequence"/>
</dbReference>
<evidence type="ECO:0000256" key="3">
    <source>
        <dbReference type="RuleBase" id="RU367104"/>
    </source>
</evidence>
<keyword evidence="7" id="KW-1185">Reference proteome</keyword>
<keyword evidence="3" id="KW-0963">Cytoplasm</keyword>
<dbReference type="PANTHER" id="PTHR13312">
    <property type="entry name" value="HIV-INDUCED PROTEIN-7-LIKE PROTEASE"/>
    <property type="match status" value="1"/>
</dbReference>
<name>A0ABD3MAR3_9STRA</name>
<dbReference type="PANTHER" id="PTHR13312:SF0">
    <property type="entry name" value="UBIQUITIN THIOESTERASE OTU1"/>
    <property type="match status" value="1"/>
</dbReference>
<keyword evidence="2 3" id="KW-0378">Hydrolase</keyword>
<evidence type="ECO:0000256" key="4">
    <source>
        <dbReference type="SAM" id="MobiDB-lite"/>
    </source>
</evidence>
<comment type="subcellular location">
    <subcellularLocation>
        <location evidence="3">Cytoplasm</location>
    </subcellularLocation>
</comment>
<accession>A0ABD3MAR3</accession>
<protein>
    <recommendedName>
        <fullName evidence="3">Ubiquitin thioesterase OTU</fullName>
        <ecNumber evidence="3">3.4.19.12</ecNumber>
    </recommendedName>
</protein>
<dbReference type="Gene3D" id="3.90.70.80">
    <property type="match status" value="2"/>
</dbReference>
<feature type="region of interest" description="Disordered" evidence="4">
    <location>
        <begin position="86"/>
        <end position="105"/>
    </location>
</feature>
<dbReference type="Pfam" id="PF02338">
    <property type="entry name" value="OTU"/>
    <property type="match status" value="1"/>
</dbReference>
<dbReference type="GO" id="GO:0004843">
    <property type="term" value="F:cysteine-type deubiquitinase activity"/>
    <property type="evidence" value="ECO:0007669"/>
    <property type="project" value="UniProtKB-UniRule"/>
</dbReference>
<dbReference type="AlphaFoldDB" id="A0ABD3MAR3"/>
<evidence type="ECO:0000256" key="1">
    <source>
        <dbReference type="ARBA" id="ARBA00000707"/>
    </source>
</evidence>
<comment type="caution">
    <text evidence="6">The sequence shown here is derived from an EMBL/GenBank/DDBJ whole genome shotgun (WGS) entry which is preliminary data.</text>
</comment>
<proteinExistence type="predicted"/>
<reference evidence="6 7" key="1">
    <citation type="submission" date="2024-10" db="EMBL/GenBank/DDBJ databases">
        <title>Updated reference genomes for cyclostephanoid diatoms.</title>
        <authorList>
            <person name="Roberts W.R."/>
            <person name="Alverson A.J."/>
        </authorList>
    </citation>
    <scope>NUCLEOTIDE SEQUENCE [LARGE SCALE GENOMIC DNA]</scope>
    <source>
        <strain evidence="6 7">AJA232-27</strain>
    </source>
</reference>
<comment type="function">
    <text evidence="3">Hydrolase that can remove conjugated ubiquitin from proteins and may therefore play an important regulatory role at the level of protein turnover by preventing degradation.</text>
</comment>
<feature type="compositionally biased region" description="Low complexity" evidence="4">
    <location>
        <begin position="86"/>
        <end position="95"/>
    </location>
</feature>
<evidence type="ECO:0000259" key="5">
    <source>
        <dbReference type="PROSITE" id="PS50802"/>
    </source>
</evidence>
<evidence type="ECO:0000313" key="6">
    <source>
        <dbReference type="EMBL" id="KAL3759036.1"/>
    </source>
</evidence>
<dbReference type="InterPro" id="IPR003323">
    <property type="entry name" value="OTU_dom"/>
</dbReference>
<dbReference type="EC" id="3.4.19.12" evidence="3"/>
<keyword evidence="3" id="KW-0645">Protease</keyword>
<feature type="domain" description="OTU" evidence="5">
    <location>
        <begin position="150"/>
        <end position="446"/>
    </location>
</feature>
<organism evidence="6 7">
    <name type="scientific">Discostella pseudostelligera</name>
    <dbReference type="NCBI Taxonomy" id="259834"/>
    <lineage>
        <taxon>Eukaryota</taxon>
        <taxon>Sar</taxon>
        <taxon>Stramenopiles</taxon>
        <taxon>Ochrophyta</taxon>
        <taxon>Bacillariophyta</taxon>
        <taxon>Coscinodiscophyceae</taxon>
        <taxon>Thalassiosirophycidae</taxon>
        <taxon>Stephanodiscales</taxon>
        <taxon>Stephanodiscaceae</taxon>
        <taxon>Discostella</taxon>
    </lineage>
</organism>
<gene>
    <name evidence="6" type="ORF">ACHAWU_008645</name>
</gene>
<keyword evidence="3" id="KW-0833">Ubl conjugation pathway</keyword>
<dbReference type="GO" id="GO:0005737">
    <property type="term" value="C:cytoplasm"/>
    <property type="evidence" value="ECO:0007669"/>
    <property type="project" value="UniProtKB-SubCell"/>
</dbReference>
<comment type="catalytic activity">
    <reaction evidence="1 3">
        <text>Thiol-dependent hydrolysis of ester, thioester, amide, peptide and isopeptide bonds formed by the C-terminal Gly of ubiquitin (a 76-residue protein attached to proteins as an intracellular targeting signal).</text>
        <dbReference type="EC" id="3.4.19.12"/>
    </reaction>
</comment>
<keyword evidence="3" id="KW-0788">Thiol protease</keyword>
<dbReference type="EMBL" id="JALLBG020000214">
    <property type="protein sequence ID" value="KAL3759036.1"/>
    <property type="molecule type" value="Genomic_DNA"/>
</dbReference>